<reference evidence="1" key="1">
    <citation type="submission" date="2023-06" db="EMBL/GenBank/DDBJ databases">
        <title>Uncultivated large filamentous bacteria from sulfidic sediments reveal new species and different genomic features in energy metabolism and defense.</title>
        <authorList>
            <person name="Fonseca A."/>
        </authorList>
    </citation>
    <scope>NUCLEOTIDE SEQUENCE</scope>
    <source>
        <strain evidence="1">HSG4</strain>
    </source>
</reference>
<evidence type="ECO:0000313" key="2">
    <source>
        <dbReference type="Proteomes" id="UP001171945"/>
    </source>
</evidence>
<dbReference type="Proteomes" id="UP001171945">
    <property type="component" value="Unassembled WGS sequence"/>
</dbReference>
<proteinExistence type="predicted"/>
<gene>
    <name evidence="1" type="ORF">QUF54_10100</name>
</gene>
<protein>
    <submittedName>
        <fullName evidence="1">Uncharacterized protein</fullName>
    </submittedName>
</protein>
<name>A0ABT7VVW0_9GAMM</name>
<keyword evidence="2" id="KW-1185">Reference proteome</keyword>
<dbReference type="EMBL" id="JAUCGM010000810">
    <property type="protein sequence ID" value="MDM8563693.1"/>
    <property type="molecule type" value="Genomic_DNA"/>
</dbReference>
<sequence length="94" mass="10369">MALSKEAIKTARFGPNSSNAPVLIRGSKIRRLALRRSIWLQKSNKSVKRPFSSRSYTEGQENNVPYLHRQWLNGATEGIIALSGGCEGEIGQAL</sequence>
<evidence type="ECO:0000313" key="1">
    <source>
        <dbReference type="EMBL" id="MDM8563693.1"/>
    </source>
</evidence>
<comment type="caution">
    <text evidence="1">The sequence shown here is derived from an EMBL/GenBank/DDBJ whole genome shotgun (WGS) entry which is preliminary data.</text>
</comment>
<feature type="non-terminal residue" evidence="1">
    <location>
        <position position="94"/>
    </location>
</feature>
<organism evidence="1 2">
    <name type="scientific">Candidatus Marithioploca araucensis</name>
    <dbReference type="NCBI Taxonomy" id="70273"/>
    <lineage>
        <taxon>Bacteria</taxon>
        <taxon>Pseudomonadati</taxon>
        <taxon>Pseudomonadota</taxon>
        <taxon>Gammaproteobacteria</taxon>
        <taxon>Thiotrichales</taxon>
        <taxon>Thiotrichaceae</taxon>
        <taxon>Candidatus Marithioploca</taxon>
    </lineage>
</organism>
<accession>A0ABT7VVW0</accession>